<dbReference type="GO" id="GO:0042158">
    <property type="term" value="P:lipoprotein biosynthetic process"/>
    <property type="evidence" value="ECO:0007669"/>
    <property type="project" value="UniProtKB-UniRule"/>
</dbReference>
<feature type="transmembrane region" description="Helical" evidence="9">
    <location>
        <begin position="62"/>
        <end position="82"/>
    </location>
</feature>
<dbReference type="CDD" id="cd07571">
    <property type="entry name" value="ALP_N-acyl_transferase"/>
    <property type="match status" value="1"/>
</dbReference>
<gene>
    <name evidence="9" type="primary">lnt</name>
    <name evidence="11" type="ORF">SAMN04489859_103123</name>
</gene>
<feature type="transmembrane region" description="Helical" evidence="9">
    <location>
        <begin position="486"/>
        <end position="505"/>
    </location>
</feature>
<dbReference type="PANTHER" id="PTHR38686">
    <property type="entry name" value="APOLIPOPROTEIN N-ACYLTRANSFERASE"/>
    <property type="match status" value="1"/>
</dbReference>
<dbReference type="Pfam" id="PF00795">
    <property type="entry name" value="CN_hydrolase"/>
    <property type="match status" value="1"/>
</dbReference>
<keyword evidence="6 9" id="KW-1133">Transmembrane helix</keyword>
<dbReference type="InterPro" id="IPR004563">
    <property type="entry name" value="Apolipo_AcylTrfase"/>
</dbReference>
<keyword evidence="12" id="KW-1185">Reference proteome</keyword>
<evidence type="ECO:0000256" key="2">
    <source>
        <dbReference type="ARBA" id="ARBA00010065"/>
    </source>
</evidence>
<keyword evidence="3 9" id="KW-1003">Cell membrane</keyword>
<evidence type="ECO:0000256" key="7">
    <source>
        <dbReference type="ARBA" id="ARBA00023136"/>
    </source>
</evidence>
<dbReference type="Pfam" id="PF20154">
    <property type="entry name" value="LNT_N"/>
    <property type="match status" value="1"/>
</dbReference>
<proteinExistence type="inferred from homology"/>
<dbReference type="NCBIfam" id="TIGR00546">
    <property type="entry name" value="lnt"/>
    <property type="match status" value="1"/>
</dbReference>
<dbReference type="HAMAP" id="MF_01148">
    <property type="entry name" value="Lnt"/>
    <property type="match status" value="1"/>
</dbReference>
<dbReference type="Proteomes" id="UP000199054">
    <property type="component" value="Unassembled WGS sequence"/>
</dbReference>
<name>A0A1H8LIX9_9RHOB</name>
<keyword evidence="11" id="KW-0449">Lipoprotein</keyword>
<evidence type="ECO:0000256" key="8">
    <source>
        <dbReference type="ARBA" id="ARBA00023315"/>
    </source>
</evidence>
<dbReference type="PANTHER" id="PTHR38686:SF1">
    <property type="entry name" value="APOLIPOPROTEIN N-ACYLTRANSFERASE"/>
    <property type="match status" value="1"/>
</dbReference>
<keyword evidence="8 9" id="KW-0012">Acyltransferase</keyword>
<dbReference type="AlphaFoldDB" id="A0A1H8LIX9"/>
<dbReference type="SUPFAM" id="SSF56317">
    <property type="entry name" value="Carbon-nitrogen hydrolase"/>
    <property type="match status" value="1"/>
</dbReference>
<evidence type="ECO:0000256" key="4">
    <source>
        <dbReference type="ARBA" id="ARBA00022679"/>
    </source>
</evidence>
<evidence type="ECO:0000313" key="11">
    <source>
        <dbReference type="EMBL" id="SEO05120.1"/>
    </source>
</evidence>
<comment type="subcellular location">
    <subcellularLocation>
        <location evidence="1 9">Cell membrane</location>
        <topology evidence="1 9">Multi-pass membrane protein</topology>
    </subcellularLocation>
</comment>
<dbReference type="STRING" id="34002.SAMN04489859_103123"/>
<dbReference type="Gene3D" id="3.60.110.10">
    <property type="entry name" value="Carbon-nitrogen hydrolase"/>
    <property type="match status" value="1"/>
</dbReference>
<keyword evidence="7 9" id="KW-0472">Membrane</keyword>
<feature type="transmembrane region" description="Helical" evidence="9">
    <location>
        <begin position="94"/>
        <end position="117"/>
    </location>
</feature>
<reference evidence="11 12" key="1">
    <citation type="submission" date="2016-10" db="EMBL/GenBank/DDBJ databases">
        <authorList>
            <person name="de Groot N.N."/>
        </authorList>
    </citation>
    <scope>NUCLEOTIDE SEQUENCE [LARGE SCALE GENOMIC DNA]</scope>
    <source>
        <strain evidence="11 12">DSM 8512</strain>
    </source>
</reference>
<keyword evidence="5 9" id="KW-0812">Transmembrane</keyword>
<accession>A0A1H8LIX9</accession>
<dbReference type="RefSeq" id="WP_244519301.1">
    <property type="nucleotide sequence ID" value="NZ_CP067124.1"/>
</dbReference>
<comment type="pathway">
    <text evidence="9">Protein modification; lipoprotein biosynthesis (N-acyl transfer).</text>
</comment>
<keyword evidence="4 9" id="KW-0808">Transferase</keyword>
<evidence type="ECO:0000256" key="6">
    <source>
        <dbReference type="ARBA" id="ARBA00022989"/>
    </source>
</evidence>
<organism evidence="11 12">
    <name type="scientific">Paracoccus alcaliphilus</name>
    <dbReference type="NCBI Taxonomy" id="34002"/>
    <lineage>
        <taxon>Bacteria</taxon>
        <taxon>Pseudomonadati</taxon>
        <taxon>Pseudomonadota</taxon>
        <taxon>Alphaproteobacteria</taxon>
        <taxon>Rhodobacterales</taxon>
        <taxon>Paracoccaceae</taxon>
        <taxon>Paracoccus</taxon>
    </lineage>
</organism>
<comment type="catalytic activity">
    <reaction evidence="9">
        <text>N-terminal S-1,2-diacyl-sn-glyceryl-L-cysteinyl-[lipoprotein] + a glycerophospholipid = N-acyl-S-1,2-diacyl-sn-glyceryl-L-cysteinyl-[lipoprotein] + a 2-acyl-sn-glycero-3-phospholipid + H(+)</text>
        <dbReference type="Rhea" id="RHEA:48228"/>
        <dbReference type="Rhea" id="RHEA-COMP:14681"/>
        <dbReference type="Rhea" id="RHEA-COMP:14684"/>
        <dbReference type="ChEBI" id="CHEBI:15378"/>
        <dbReference type="ChEBI" id="CHEBI:136912"/>
        <dbReference type="ChEBI" id="CHEBI:140656"/>
        <dbReference type="ChEBI" id="CHEBI:140657"/>
        <dbReference type="ChEBI" id="CHEBI:140660"/>
        <dbReference type="EC" id="2.3.1.269"/>
    </reaction>
</comment>
<dbReference type="PROSITE" id="PS50263">
    <property type="entry name" value="CN_HYDROLASE"/>
    <property type="match status" value="1"/>
</dbReference>
<evidence type="ECO:0000256" key="3">
    <source>
        <dbReference type="ARBA" id="ARBA00022475"/>
    </source>
</evidence>
<evidence type="ECO:0000256" key="9">
    <source>
        <dbReference type="HAMAP-Rule" id="MF_01148"/>
    </source>
</evidence>
<feature type="domain" description="CN hydrolase" evidence="10">
    <location>
        <begin position="236"/>
        <end position="477"/>
    </location>
</feature>
<dbReference type="EC" id="2.3.1.269" evidence="9"/>
<dbReference type="UniPathway" id="UPA00666"/>
<comment type="similarity">
    <text evidence="2 9">Belongs to the CN hydrolase family. Apolipoprotein N-acyltransferase subfamily.</text>
</comment>
<sequence>MRDLDNPPQHRRSRLRLGRLLPDLMLGAAAALGLAPFEIWTVTLIALAVLLARLSRCSPALAFQRGLAAGIGWFGLGLVWIVEPFLVEPEIYGWMAPFALILMAVGGALFWAIPVWLGSRLAPGPRRRILAIAAALILSDWLRGWIFTGFPWALIGHVWIDTPIAQSAAWIGAIGLSALTLTLAALPSLLTRNGSRWGIVPGTIIACLAGAAIWTAGLARLDQPLPPDRDLIVRIVQPNAEQHLKWDPEWSQVFFQRLIDLSAQPGRRDLVIWPETAVNFLLNDAAEITPYMAEAAGAPLLLGIQRREGERYFNSLAALDDQGDSIAIYDKFHLVPFGEYIPWGDTLARIGIGAFAAQNGNGYSAGPGPQLMSLPGLPAFQPLICYEAIFPQHLRTLEDRPEWLLQVTNDAWFGRFSGPHQHLAQARLRAIETGLPLIRAANTGTSAVIDPYGRLRDHLELGAAGKIDAALPGMLPPTVWTERGPLPIILPCLFILIVIAVHGLIRRYGGAAPRR</sequence>
<dbReference type="InterPro" id="IPR003010">
    <property type="entry name" value="C-N_Hydrolase"/>
</dbReference>
<dbReference type="InterPro" id="IPR036526">
    <property type="entry name" value="C-N_Hydrolase_sf"/>
</dbReference>
<comment type="function">
    <text evidence="9">Catalyzes the phospholipid dependent N-acylation of the N-terminal cysteine of apolipoprotein, the last step in lipoprotein maturation.</text>
</comment>
<feature type="transmembrane region" description="Helical" evidence="9">
    <location>
        <begin position="129"/>
        <end position="155"/>
    </location>
</feature>
<dbReference type="GO" id="GO:0005886">
    <property type="term" value="C:plasma membrane"/>
    <property type="evidence" value="ECO:0007669"/>
    <property type="project" value="UniProtKB-SubCell"/>
</dbReference>
<evidence type="ECO:0000256" key="1">
    <source>
        <dbReference type="ARBA" id="ARBA00004651"/>
    </source>
</evidence>
<feature type="transmembrane region" description="Helical" evidence="9">
    <location>
        <begin position="167"/>
        <end position="186"/>
    </location>
</feature>
<dbReference type="GO" id="GO:0016410">
    <property type="term" value="F:N-acyltransferase activity"/>
    <property type="evidence" value="ECO:0007669"/>
    <property type="project" value="UniProtKB-UniRule"/>
</dbReference>
<dbReference type="EMBL" id="FODE01000031">
    <property type="protein sequence ID" value="SEO05120.1"/>
    <property type="molecule type" value="Genomic_DNA"/>
</dbReference>
<protein>
    <recommendedName>
        <fullName evidence="9">Apolipoprotein N-acyltransferase</fullName>
        <shortName evidence="9">ALP N-acyltransferase</shortName>
        <ecNumber evidence="9">2.3.1.269</ecNumber>
    </recommendedName>
</protein>
<evidence type="ECO:0000259" key="10">
    <source>
        <dbReference type="PROSITE" id="PS50263"/>
    </source>
</evidence>
<feature type="transmembrane region" description="Helical" evidence="9">
    <location>
        <begin position="24"/>
        <end position="50"/>
    </location>
</feature>
<evidence type="ECO:0000313" key="12">
    <source>
        <dbReference type="Proteomes" id="UP000199054"/>
    </source>
</evidence>
<feature type="transmembrane region" description="Helical" evidence="9">
    <location>
        <begin position="198"/>
        <end position="219"/>
    </location>
</feature>
<evidence type="ECO:0000256" key="5">
    <source>
        <dbReference type="ARBA" id="ARBA00022692"/>
    </source>
</evidence>
<dbReference type="InterPro" id="IPR045378">
    <property type="entry name" value="LNT_N"/>
</dbReference>